<reference evidence="2" key="1">
    <citation type="submission" date="2020-02" db="EMBL/GenBank/DDBJ databases">
        <authorList>
            <person name="Meier V. D."/>
        </authorList>
    </citation>
    <scope>NUCLEOTIDE SEQUENCE</scope>
    <source>
        <strain evidence="2">AVDCRST_MAG93</strain>
    </source>
</reference>
<proteinExistence type="predicted"/>
<organism evidence="2">
    <name type="scientific">uncultured Chloroflexia bacterium</name>
    <dbReference type="NCBI Taxonomy" id="1672391"/>
    <lineage>
        <taxon>Bacteria</taxon>
        <taxon>Bacillati</taxon>
        <taxon>Chloroflexota</taxon>
        <taxon>Chloroflexia</taxon>
        <taxon>environmental samples</taxon>
    </lineage>
</organism>
<dbReference type="AlphaFoldDB" id="A0A6J4H4E2"/>
<feature type="transmembrane region" description="Helical" evidence="1">
    <location>
        <begin position="23"/>
        <end position="42"/>
    </location>
</feature>
<feature type="non-terminal residue" evidence="2">
    <location>
        <position position="54"/>
    </location>
</feature>
<protein>
    <submittedName>
        <fullName evidence="2">Uncharacterized protein</fullName>
    </submittedName>
</protein>
<name>A0A6J4H4E2_9CHLR</name>
<sequence length="54" mass="6224">MGDTFWRIDWQGMFTPTKSLVELVVRATIMYFVLFGLLRVVMKRQVGGIGMNDV</sequence>
<evidence type="ECO:0000256" key="1">
    <source>
        <dbReference type="SAM" id="Phobius"/>
    </source>
</evidence>
<dbReference type="EMBL" id="CADCTR010000036">
    <property type="protein sequence ID" value="CAA9212999.1"/>
    <property type="molecule type" value="Genomic_DNA"/>
</dbReference>
<gene>
    <name evidence="2" type="ORF">AVDCRST_MAG93-109</name>
</gene>
<keyword evidence="1" id="KW-0472">Membrane</keyword>
<keyword evidence="1" id="KW-1133">Transmembrane helix</keyword>
<evidence type="ECO:0000313" key="2">
    <source>
        <dbReference type="EMBL" id="CAA9212999.1"/>
    </source>
</evidence>
<accession>A0A6J4H4E2</accession>
<keyword evidence="1" id="KW-0812">Transmembrane</keyword>